<accession>A0A1T5MWH8</accession>
<dbReference type="PANTHER" id="PTHR13707:SF60">
    <property type="entry name" value="ACETATE COA-TRANSFERASE SUBUNIT ALPHA"/>
    <property type="match status" value="1"/>
</dbReference>
<evidence type="ECO:0000313" key="4">
    <source>
        <dbReference type="Proteomes" id="UP000190285"/>
    </source>
</evidence>
<dbReference type="InterPro" id="IPR004165">
    <property type="entry name" value="CoA_trans_fam_I"/>
</dbReference>
<keyword evidence="2 3" id="KW-0808">Transferase</keyword>
<evidence type="ECO:0000313" key="3">
    <source>
        <dbReference type="EMBL" id="SKC92353.1"/>
    </source>
</evidence>
<dbReference type="NCBIfam" id="TIGR02428">
    <property type="entry name" value="pcaJ_scoB_fam"/>
    <property type="match status" value="1"/>
</dbReference>
<gene>
    <name evidence="3" type="ORF">SAMN02194393_05467</name>
</gene>
<sequence length="229" mass="24741">MQDISIKQLDKETMGRIIAQNIAIDLEKGSMVNLGVGLPTQVADYVKPEQQILLHAENGLIGTGRAIPVGVDCDPDIISSSGYPTTIIPGAAFFDSSISFGIIRGGHLDVTVLGTMEVDQEGNIANYQIPGKRVTGMGGAMDLCVGSKQVIVATYNSQKGNPKILKKCRLPLTAQKVVSKIVTEKAVMEIRKNGIVLTKYNPMFTIDEIQAEIEAKLIIDDNLKEMLID</sequence>
<comment type="similarity">
    <text evidence="1">Belongs to the 3-oxoacid CoA-transferase subunit B family.</text>
</comment>
<dbReference type="OrthoDB" id="9778604at2"/>
<evidence type="ECO:0000256" key="2">
    <source>
        <dbReference type="ARBA" id="ARBA00022679"/>
    </source>
</evidence>
<protein>
    <submittedName>
        <fullName evidence="3">Butyryl-CoA:acetoacetate CoA-transferase beta subunit</fullName>
    </submittedName>
</protein>
<organism evidence="3 4">
    <name type="scientific">Maledivibacter halophilus</name>
    <dbReference type="NCBI Taxonomy" id="36842"/>
    <lineage>
        <taxon>Bacteria</taxon>
        <taxon>Bacillati</taxon>
        <taxon>Bacillota</taxon>
        <taxon>Clostridia</taxon>
        <taxon>Peptostreptococcales</taxon>
        <taxon>Caminicellaceae</taxon>
        <taxon>Maledivibacter</taxon>
    </lineage>
</organism>
<reference evidence="3 4" key="1">
    <citation type="submission" date="2017-02" db="EMBL/GenBank/DDBJ databases">
        <authorList>
            <person name="Peterson S.W."/>
        </authorList>
    </citation>
    <scope>NUCLEOTIDE SEQUENCE [LARGE SCALE GENOMIC DNA]</scope>
    <source>
        <strain evidence="3 4">M1</strain>
    </source>
</reference>
<dbReference type="Gene3D" id="3.40.1080.10">
    <property type="entry name" value="Glutaconate Coenzyme A-transferase"/>
    <property type="match status" value="1"/>
</dbReference>
<dbReference type="InterPro" id="IPR012791">
    <property type="entry name" value="3-oxoacid_CoA-transf_B"/>
</dbReference>
<dbReference type="AlphaFoldDB" id="A0A1T5MWH8"/>
<proteinExistence type="inferred from homology"/>
<keyword evidence="4" id="KW-1185">Reference proteome</keyword>
<dbReference type="EMBL" id="FUZT01000028">
    <property type="protein sequence ID" value="SKC92353.1"/>
    <property type="molecule type" value="Genomic_DNA"/>
</dbReference>
<dbReference type="STRING" id="36842.SAMN02194393_05467"/>
<dbReference type="SMART" id="SM00882">
    <property type="entry name" value="CoA_trans"/>
    <property type="match status" value="1"/>
</dbReference>
<dbReference type="SUPFAM" id="SSF100950">
    <property type="entry name" value="NagB/RpiA/CoA transferase-like"/>
    <property type="match status" value="1"/>
</dbReference>
<dbReference type="RefSeq" id="WP_079496025.1">
    <property type="nucleotide sequence ID" value="NZ_FUZT01000028.1"/>
</dbReference>
<dbReference type="Pfam" id="PF01144">
    <property type="entry name" value="CoA_trans"/>
    <property type="match status" value="1"/>
</dbReference>
<dbReference type="InterPro" id="IPR037171">
    <property type="entry name" value="NagB/RpiA_transferase-like"/>
</dbReference>
<dbReference type="GO" id="GO:0008410">
    <property type="term" value="F:CoA-transferase activity"/>
    <property type="evidence" value="ECO:0007669"/>
    <property type="project" value="InterPro"/>
</dbReference>
<evidence type="ECO:0000256" key="1">
    <source>
        <dbReference type="ARBA" id="ARBA00007047"/>
    </source>
</evidence>
<dbReference type="Proteomes" id="UP000190285">
    <property type="component" value="Unassembled WGS sequence"/>
</dbReference>
<dbReference type="PANTHER" id="PTHR13707">
    <property type="entry name" value="KETOACID-COENZYME A TRANSFERASE"/>
    <property type="match status" value="1"/>
</dbReference>
<name>A0A1T5MWH8_9FIRM</name>